<organism evidence="2 3">
    <name type="scientific">Acorus calamus</name>
    <name type="common">Sweet flag</name>
    <dbReference type="NCBI Taxonomy" id="4465"/>
    <lineage>
        <taxon>Eukaryota</taxon>
        <taxon>Viridiplantae</taxon>
        <taxon>Streptophyta</taxon>
        <taxon>Embryophyta</taxon>
        <taxon>Tracheophyta</taxon>
        <taxon>Spermatophyta</taxon>
        <taxon>Magnoliopsida</taxon>
        <taxon>Liliopsida</taxon>
        <taxon>Acoraceae</taxon>
        <taxon>Acorus</taxon>
    </lineage>
</organism>
<reference evidence="2" key="1">
    <citation type="journal article" date="2023" name="Nat. Commun.">
        <title>Diploid and tetraploid genomes of Acorus and the evolution of monocots.</title>
        <authorList>
            <person name="Ma L."/>
            <person name="Liu K.W."/>
            <person name="Li Z."/>
            <person name="Hsiao Y.Y."/>
            <person name="Qi Y."/>
            <person name="Fu T."/>
            <person name="Tang G.D."/>
            <person name="Zhang D."/>
            <person name="Sun W.H."/>
            <person name="Liu D.K."/>
            <person name="Li Y."/>
            <person name="Chen G.Z."/>
            <person name="Liu X.D."/>
            <person name="Liao X.Y."/>
            <person name="Jiang Y.T."/>
            <person name="Yu X."/>
            <person name="Hao Y."/>
            <person name="Huang J."/>
            <person name="Zhao X.W."/>
            <person name="Ke S."/>
            <person name="Chen Y.Y."/>
            <person name="Wu W.L."/>
            <person name="Hsu J.L."/>
            <person name="Lin Y.F."/>
            <person name="Huang M.D."/>
            <person name="Li C.Y."/>
            <person name="Huang L."/>
            <person name="Wang Z.W."/>
            <person name="Zhao X."/>
            <person name="Zhong W.Y."/>
            <person name="Peng D.H."/>
            <person name="Ahmad S."/>
            <person name="Lan S."/>
            <person name="Zhang J.S."/>
            <person name="Tsai W.C."/>
            <person name="Van de Peer Y."/>
            <person name="Liu Z.J."/>
        </authorList>
    </citation>
    <scope>NUCLEOTIDE SEQUENCE</scope>
    <source>
        <strain evidence="2">CP</strain>
    </source>
</reference>
<dbReference type="EMBL" id="JAUJYO010000007">
    <property type="protein sequence ID" value="KAK1311688.1"/>
    <property type="molecule type" value="Genomic_DNA"/>
</dbReference>
<feature type="region of interest" description="Disordered" evidence="1">
    <location>
        <begin position="54"/>
        <end position="82"/>
    </location>
</feature>
<dbReference type="Proteomes" id="UP001180020">
    <property type="component" value="Unassembled WGS sequence"/>
</dbReference>
<evidence type="ECO:0000313" key="3">
    <source>
        <dbReference type="Proteomes" id="UP001180020"/>
    </source>
</evidence>
<sequence length="161" mass="17298">MADLLSETGPFSSARVEVSSALVAPEGGTFIGNGGTLIGVGGIRIANIREGTPVTPVGEGGTPVTSVGDRGNSIGNSRESSPFTGQIVGNVPDFGPLKIWEIVEDTRRLNYSHDPLKFPKVSWEAVAPDQNWKLKLLLDFYCFELLEQIILLDSREKEVVA</sequence>
<comment type="caution">
    <text evidence="2">The sequence shown here is derived from an EMBL/GenBank/DDBJ whole genome shotgun (WGS) entry which is preliminary data.</text>
</comment>
<keyword evidence="3" id="KW-1185">Reference proteome</keyword>
<feature type="compositionally biased region" description="Low complexity" evidence="1">
    <location>
        <begin position="54"/>
        <end position="65"/>
    </location>
</feature>
<feature type="compositionally biased region" description="Polar residues" evidence="1">
    <location>
        <begin position="73"/>
        <end position="82"/>
    </location>
</feature>
<dbReference type="AlphaFoldDB" id="A0AAV9EFK6"/>
<gene>
    <name evidence="2" type="ORF">QJS10_CPA07g00121</name>
</gene>
<name>A0AAV9EFK6_ACOCL</name>
<evidence type="ECO:0000256" key="1">
    <source>
        <dbReference type="SAM" id="MobiDB-lite"/>
    </source>
</evidence>
<accession>A0AAV9EFK6</accession>
<reference evidence="2" key="2">
    <citation type="submission" date="2023-06" db="EMBL/GenBank/DDBJ databases">
        <authorList>
            <person name="Ma L."/>
            <person name="Liu K.-W."/>
            <person name="Li Z."/>
            <person name="Hsiao Y.-Y."/>
            <person name="Qi Y."/>
            <person name="Fu T."/>
            <person name="Tang G."/>
            <person name="Zhang D."/>
            <person name="Sun W.-H."/>
            <person name="Liu D.-K."/>
            <person name="Li Y."/>
            <person name="Chen G.-Z."/>
            <person name="Liu X.-D."/>
            <person name="Liao X.-Y."/>
            <person name="Jiang Y.-T."/>
            <person name="Yu X."/>
            <person name="Hao Y."/>
            <person name="Huang J."/>
            <person name="Zhao X.-W."/>
            <person name="Ke S."/>
            <person name="Chen Y.-Y."/>
            <person name="Wu W.-L."/>
            <person name="Hsu J.-L."/>
            <person name="Lin Y.-F."/>
            <person name="Huang M.-D."/>
            <person name="Li C.-Y."/>
            <person name="Huang L."/>
            <person name="Wang Z.-W."/>
            <person name="Zhao X."/>
            <person name="Zhong W.-Y."/>
            <person name="Peng D.-H."/>
            <person name="Ahmad S."/>
            <person name="Lan S."/>
            <person name="Zhang J.-S."/>
            <person name="Tsai W.-C."/>
            <person name="Van De Peer Y."/>
            <person name="Liu Z.-J."/>
        </authorList>
    </citation>
    <scope>NUCLEOTIDE SEQUENCE</scope>
    <source>
        <strain evidence="2">CP</strain>
        <tissue evidence="2">Leaves</tissue>
    </source>
</reference>
<proteinExistence type="predicted"/>
<evidence type="ECO:0000313" key="2">
    <source>
        <dbReference type="EMBL" id="KAK1311688.1"/>
    </source>
</evidence>
<protein>
    <submittedName>
        <fullName evidence="2">Uncharacterized protein</fullName>
    </submittedName>
</protein>